<dbReference type="OrthoDB" id="4061426at2759"/>
<feature type="compositionally biased region" description="Low complexity" evidence="11">
    <location>
        <begin position="124"/>
        <end position="141"/>
    </location>
</feature>
<dbReference type="GO" id="GO:0005634">
    <property type="term" value="C:nucleus"/>
    <property type="evidence" value="ECO:0007669"/>
    <property type="project" value="UniProtKB-SubCell"/>
</dbReference>
<name>A0A109UY37_9SACH</name>
<evidence type="ECO:0000256" key="7">
    <source>
        <dbReference type="ARBA" id="ARBA00023054"/>
    </source>
</evidence>
<protein>
    <recommendedName>
        <fullName evidence="5">Spindle pole body component SPC42</fullName>
    </recommendedName>
</protein>
<evidence type="ECO:0000256" key="2">
    <source>
        <dbReference type="ARBA" id="ARBA00004123"/>
    </source>
</evidence>
<evidence type="ECO:0000256" key="6">
    <source>
        <dbReference type="ARBA" id="ARBA00022490"/>
    </source>
</evidence>
<evidence type="ECO:0000256" key="3">
    <source>
        <dbReference type="ARBA" id="ARBA00004317"/>
    </source>
</evidence>
<evidence type="ECO:0000256" key="8">
    <source>
        <dbReference type="ARBA" id="ARBA00023212"/>
    </source>
</evidence>
<keyword evidence="7 10" id="KW-0175">Coiled coil</keyword>
<evidence type="ECO:0000256" key="1">
    <source>
        <dbReference type="ARBA" id="ARBA00003620"/>
    </source>
</evidence>
<feature type="compositionally biased region" description="Polar residues" evidence="11">
    <location>
        <begin position="331"/>
        <end position="347"/>
    </location>
</feature>
<comment type="similarity">
    <text evidence="4">Belongs to the SPC42 family.</text>
</comment>
<dbReference type="GeneID" id="28722868"/>
<keyword evidence="8" id="KW-0206">Cytoskeleton</keyword>
<evidence type="ECO:0000256" key="11">
    <source>
        <dbReference type="SAM" id="MobiDB-lite"/>
    </source>
</evidence>
<evidence type="ECO:0000256" key="9">
    <source>
        <dbReference type="ARBA" id="ARBA00023242"/>
    </source>
</evidence>
<evidence type="ECO:0000256" key="5">
    <source>
        <dbReference type="ARBA" id="ARBA00019821"/>
    </source>
</evidence>
<evidence type="ECO:0000313" key="12">
    <source>
        <dbReference type="EMBL" id="AMD19663.1"/>
    </source>
</evidence>
<keyword evidence="13" id="KW-1185">Reference proteome</keyword>
<feature type="compositionally biased region" description="Low complexity" evidence="11">
    <location>
        <begin position="277"/>
        <end position="293"/>
    </location>
</feature>
<keyword evidence="9" id="KW-0539">Nucleus</keyword>
<feature type="compositionally biased region" description="Polar residues" evidence="11">
    <location>
        <begin position="260"/>
        <end position="271"/>
    </location>
</feature>
<dbReference type="GO" id="GO:0005816">
    <property type="term" value="C:spindle pole body"/>
    <property type="evidence" value="ECO:0007669"/>
    <property type="project" value="UniProtKB-SubCell"/>
</dbReference>
<feature type="region of interest" description="Disordered" evidence="11">
    <location>
        <begin position="182"/>
        <end position="202"/>
    </location>
</feature>
<dbReference type="Proteomes" id="UP000243052">
    <property type="component" value="Chromosome iii"/>
</dbReference>
<dbReference type="Pfam" id="PF11544">
    <property type="entry name" value="Spc42p"/>
    <property type="match status" value="1"/>
</dbReference>
<reference evidence="12 13" key="1">
    <citation type="submission" date="2016-01" db="EMBL/GenBank/DDBJ databases">
        <title>Genome sequence of the yeast Holleya sinecauda.</title>
        <authorList>
            <person name="Dietrich F.S."/>
        </authorList>
    </citation>
    <scope>NUCLEOTIDE SEQUENCE [LARGE SCALE GENOMIC DNA]</scope>
    <source>
        <strain evidence="12 13">ATCC 58844</strain>
    </source>
</reference>
<organism evidence="12 13">
    <name type="scientific">Eremothecium sinecaudum</name>
    <dbReference type="NCBI Taxonomy" id="45286"/>
    <lineage>
        <taxon>Eukaryota</taxon>
        <taxon>Fungi</taxon>
        <taxon>Dikarya</taxon>
        <taxon>Ascomycota</taxon>
        <taxon>Saccharomycotina</taxon>
        <taxon>Saccharomycetes</taxon>
        <taxon>Saccharomycetales</taxon>
        <taxon>Saccharomycetaceae</taxon>
        <taxon>Eremothecium</taxon>
    </lineage>
</organism>
<feature type="coiled-coil region" evidence="10">
    <location>
        <begin position="212"/>
        <end position="239"/>
    </location>
</feature>
<comment type="function">
    <text evidence="1">Forms a polymeric layer at the periphery of the spindle pole body (SPB) central plaque which has an essential function during SPB duplication and may facilitate attachment of the SPB to the nuclear membrane.</text>
</comment>
<feature type="compositionally biased region" description="Basic and acidic residues" evidence="11">
    <location>
        <begin position="294"/>
        <end position="318"/>
    </location>
</feature>
<dbReference type="STRING" id="45286.A0A109UY37"/>
<feature type="region of interest" description="Disordered" evidence="11">
    <location>
        <begin position="124"/>
        <end position="164"/>
    </location>
</feature>
<feature type="region of interest" description="Disordered" evidence="11">
    <location>
        <begin position="260"/>
        <end position="347"/>
    </location>
</feature>
<keyword evidence="6" id="KW-0963">Cytoplasm</keyword>
<feature type="coiled-coil region" evidence="10">
    <location>
        <begin position="55"/>
        <end position="82"/>
    </location>
</feature>
<evidence type="ECO:0000313" key="13">
    <source>
        <dbReference type="Proteomes" id="UP000243052"/>
    </source>
</evidence>
<gene>
    <name evidence="12" type="ORF">AW171_hschr31504</name>
</gene>
<evidence type="ECO:0000256" key="4">
    <source>
        <dbReference type="ARBA" id="ARBA00006867"/>
    </source>
</evidence>
<dbReference type="RefSeq" id="XP_017986659.1">
    <property type="nucleotide sequence ID" value="XM_018131453.1"/>
</dbReference>
<sequence>MNISPTPKRYQGSNNMPRAVNLNYHNPPAPSYHPLPGHGVEQIVPEEYKINSNMISSLIKQNKDLLAKLDEKDRELEKLNVLVGSLRGKLIKYTELNKKLQGQLAQSASVNSVPEQVPVLGVNQQQQQQQQQSQQAQQAQQREVASDFIQLPRRTPGNSEDDKKINEIYNKLETLTNLLAQQQKAEQDHQPMPATLTSPKSVYSPVTEDDIMISESSELKKLEEQVDHLKRKVLIKSENELRKLSLNQQLVDLMEKLTATGSPQNIHSPNSLLYDRNSSSSTSTESNSGGHPATHCEHCHHPPEETLKRPTMDIKKALETPTPSRTRRDISSQAKNSMSSNGTNAIW</sequence>
<accession>A0A109UY37</accession>
<proteinExistence type="inferred from homology"/>
<dbReference type="AlphaFoldDB" id="A0A109UY37"/>
<dbReference type="EMBL" id="CP014243">
    <property type="protein sequence ID" value="AMD19663.1"/>
    <property type="molecule type" value="Genomic_DNA"/>
</dbReference>
<comment type="subcellular location">
    <subcellularLocation>
        <location evidence="3">Cytoplasm</location>
        <location evidence="3">Cytoskeleton</location>
        <location evidence="3">Microtubule organizing center</location>
        <location evidence="3">Spindle pole body</location>
    </subcellularLocation>
    <subcellularLocation>
        <location evidence="2">Nucleus</location>
    </subcellularLocation>
</comment>
<evidence type="ECO:0000256" key="10">
    <source>
        <dbReference type="SAM" id="Coils"/>
    </source>
</evidence>
<dbReference type="InterPro" id="IPR021611">
    <property type="entry name" value="Spc42"/>
</dbReference>